<evidence type="ECO:0000313" key="5">
    <source>
        <dbReference type="EMBL" id="KAF9404451.1"/>
    </source>
</evidence>
<name>A0A835L1K9_SPOEX</name>
<dbReference type="InterPro" id="IPR000120">
    <property type="entry name" value="Amidase"/>
</dbReference>
<comment type="similarity">
    <text evidence="1">Belongs to the amidase family.</text>
</comment>
<dbReference type="Pfam" id="PF00497">
    <property type="entry name" value="SBP_bac_3"/>
    <property type="match status" value="1"/>
</dbReference>
<dbReference type="InterPro" id="IPR020556">
    <property type="entry name" value="Amidase_CS"/>
</dbReference>
<evidence type="ECO:0000256" key="1">
    <source>
        <dbReference type="ARBA" id="ARBA00009199"/>
    </source>
</evidence>
<dbReference type="InterPro" id="IPR023631">
    <property type="entry name" value="Amidase_dom"/>
</dbReference>
<organism evidence="5 6">
    <name type="scientific">Spodoptera exigua</name>
    <name type="common">Beet armyworm</name>
    <name type="synonym">Noctua fulgens</name>
    <dbReference type="NCBI Taxonomy" id="7107"/>
    <lineage>
        <taxon>Eukaryota</taxon>
        <taxon>Metazoa</taxon>
        <taxon>Ecdysozoa</taxon>
        <taxon>Arthropoda</taxon>
        <taxon>Hexapoda</taxon>
        <taxon>Insecta</taxon>
        <taxon>Pterygota</taxon>
        <taxon>Neoptera</taxon>
        <taxon>Endopterygota</taxon>
        <taxon>Lepidoptera</taxon>
        <taxon>Glossata</taxon>
        <taxon>Ditrysia</taxon>
        <taxon>Noctuoidea</taxon>
        <taxon>Noctuidae</taxon>
        <taxon>Amphipyrinae</taxon>
        <taxon>Spodoptera</taxon>
    </lineage>
</organism>
<dbReference type="SUPFAM" id="SSF53850">
    <property type="entry name" value="Periplasmic binding protein-like II"/>
    <property type="match status" value="1"/>
</dbReference>
<dbReference type="InterPro" id="IPR036928">
    <property type="entry name" value="AS_sf"/>
</dbReference>
<dbReference type="GO" id="GO:0003824">
    <property type="term" value="F:catalytic activity"/>
    <property type="evidence" value="ECO:0007669"/>
    <property type="project" value="InterPro"/>
</dbReference>
<evidence type="ECO:0000256" key="2">
    <source>
        <dbReference type="ARBA" id="ARBA00022729"/>
    </source>
</evidence>
<feature type="domain" description="Solute-binding protein family 3/N-terminal" evidence="3">
    <location>
        <begin position="484"/>
        <end position="552"/>
    </location>
</feature>
<dbReference type="EMBL" id="JACKWZ010000979">
    <property type="protein sequence ID" value="KAF9404451.1"/>
    <property type="molecule type" value="Genomic_DNA"/>
</dbReference>
<dbReference type="PROSITE" id="PS00571">
    <property type="entry name" value="AMIDASES"/>
    <property type="match status" value="1"/>
</dbReference>
<dbReference type="PANTHER" id="PTHR11895">
    <property type="entry name" value="TRANSAMIDASE"/>
    <property type="match status" value="1"/>
</dbReference>
<protein>
    <recommendedName>
        <fullName evidence="7">Amidase</fullName>
    </recommendedName>
</protein>
<dbReference type="NCBIfam" id="NF005099">
    <property type="entry name" value="PRK06529.1"/>
    <property type="match status" value="1"/>
</dbReference>
<dbReference type="Gene3D" id="3.90.1300.10">
    <property type="entry name" value="Amidase signature (AS) domain"/>
    <property type="match status" value="1"/>
</dbReference>
<evidence type="ECO:0008006" key="7">
    <source>
        <dbReference type="Google" id="ProtNLM"/>
    </source>
</evidence>
<evidence type="ECO:0000259" key="4">
    <source>
        <dbReference type="Pfam" id="PF01425"/>
    </source>
</evidence>
<dbReference type="Pfam" id="PF01425">
    <property type="entry name" value="Amidase"/>
    <property type="match status" value="1"/>
</dbReference>
<dbReference type="PROSITE" id="PS01039">
    <property type="entry name" value="SBP_BACTERIAL_3"/>
    <property type="match status" value="1"/>
</dbReference>
<gene>
    <name evidence="5" type="ORF">HW555_014325</name>
</gene>
<dbReference type="Gene3D" id="3.40.190.10">
    <property type="entry name" value="Periplasmic binding protein-like II"/>
    <property type="match status" value="1"/>
</dbReference>
<dbReference type="InterPro" id="IPR018313">
    <property type="entry name" value="SBP_3_CS"/>
</dbReference>
<dbReference type="AlphaFoldDB" id="A0A835L1K9"/>
<dbReference type="Proteomes" id="UP000648187">
    <property type="component" value="Unassembled WGS sequence"/>
</dbReference>
<proteinExistence type="inferred from homology"/>
<reference evidence="5" key="1">
    <citation type="submission" date="2020-08" db="EMBL/GenBank/DDBJ databases">
        <title>Spodoptera exigua strain:BAW_Kor-Di-RS1 Genome sequencing and assembly.</title>
        <authorList>
            <person name="Kim J."/>
            <person name="Nam H.Y."/>
            <person name="Kwon M."/>
            <person name="Choi J.H."/>
            <person name="Cho S.R."/>
            <person name="Kim G.-H."/>
        </authorList>
    </citation>
    <scope>NUCLEOTIDE SEQUENCE</scope>
    <source>
        <strain evidence="5">BAW_Kor-Di-RS1</strain>
        <tissue evidence="5">Whole-body</tissue>
    </source>
</reference>
<dbReference type="InterPro" id="IPR001638">
    <property type="entry name" value="Solute-binding_3/MltF_N"/>
</dbReference>
<feature type="domain" description="Amidase" evidence="4">
    <location>
        <begin position="27"/>
        <end position="458"/>
    </location>
</feature>
<evidence type="ECO:0000313" key="6">
    <source>
        <dbReference type="Proteomes" id="UP000648187"/>
    </source>
</evidence>
<evidence type="ECO:0000259" key="3">
    <source>
        <dbReference type="Pfam" id="PF00497"/>
    </source>
</evidence>
<dbReference type="SUPFAM" id="SSF75304">
    <property type="entry name" value="Amidase signature (AS) enzymes"/>
    <property type="match status" value="1"/>
</dbReference>
<keyword evidence="6" id="KW-1185">Reference proteome</keyword>
<comment type="caution">
    <text evidence="5">The sequence shown here is derived from an EMBL/GenBank/DDBJ whole genome shotgun (WGS) entry which is preliminary data.</text>
</comment>
<keyword evidence="2" id="KW-0732">Signal</keyword>
<sequence length="552" mass="60483">MKDGLYYASQFKEKKLSVPEWIDDRERKLKQLNPKLNAFVDWDAYAAKKQYESMKVANGPFYGLPIPLKMLGQNKAGMKSTSGSRLFTENLSVSTDNFVKKLEHLGFIPLGKTNAPEFGFKNISEPMIYGPTRNPWNLDYSPGGSSGGAAAAVASGLFPIAGASDGGGSIRIPASFSGLIGLKPTRGSMPVGPNGWRGWQGASIDFALTVSMRDTETLFYYLRGTETTAPYQAPKVEWTHHKATEQKILKIAFLTESPVGTPVSGEAKKAIHHATNFLEKQGHEVTEISYPVNGRQLIDSYYLMNGAETAAMFADIQHEIKRPVTIADMELMTWGIYQYGLKLPASDYVRSLQLWDQAASKMEQLFKEYDLFLTPSAAAIAPKIDADLQSEQIRKSLAQAQTQSASQLKDLVYAMFEKSLTITPYTQLANLTGQPAISLPTHIADSGLPIGIQFMASKAACGGSQDKTAGKDESFEKVEKAKKITVATSGTLFPSSYYNDKNQLTGYDVDIIKEVGKRLDLDVVFKEYNVDGQIASVEKGEADLAANDFSLT</sequence>
<feature type="non-terminal residue" evidence="5">
    <location>
        <position position="1"/>
    </location>
</feature>
<dbReference type="PANTHER" id="PTHR11895:SF7">
    <property type="entry name" value="GLUTAMYL-TRNA(GLN) AMIDOTRANSFERASE SUBUNIT A, MITOCHONDRIAL"/>
    <property type="match status" value="1"/>
</dbReference>
<accession>A0A835L1K9</accession>